<keyword evidence="3" id="KW-0268">Exocytosis</keyword>
<dbReference type="EMBL" id="AZIL01000828">
    <property type="protein sequence ID" value="EWM25893.1"/>
    <property type="molecule type" value="Genomic_DNA"/>
</dbReference>
<comment type="similarity">
    <text evidence="1">Belongs to the SEC6 family.</text>
</comment>
<evidence type="ECO:0000313" key="7">
    <source>
        <dbReference type="Proteomes" id="UP000019335"/>
    </source>
</evidence>
<feature type="compositionally biased region" description="Polar residues" evidence="5">
    <location>
        <begin position="235"/>
        <end position="255"/>
    </location>
</feature>
<dbReference type="Gene3D" id="1.10.357.70">
    <property type="entry name" value="Exocyst complex component Sec6, C-terminal domain"/>
    <property type="match status" value="1"/>
</dbReference>
<feature type="compositionally biased region" description="Low complexity" evidence="5">
    <location>
        <begin position="293"/>
        <end position="326"/>
    </location>
</feature>
<evidence type="ECO:0008006" key="8">
    <source>
        <dbReference type="Google" id="ProtNLM"/>
    </source>
</evidence>
<protein>
    <recommendedName>
        <fullName evidence="8">Exocyst complex component Sec6</fullName>
    </recommendedName>
</protein>
<keyword evidence="7" id="KW-1185">Reference proteome</keyword>
<feature type="compositionally biased region" description="Polar residues" evidence="5">
    <location>
        <begin position="359"/>
        <end position="370"/>
    </location>
</feature>
<dbReference type="InterPro" id="IPR010326">
    <property type="entry name" value="EXOC3/Sec6"/>
</dbReference>
<keyword evidence="2" id="KW-0813">Transport</keyword>
<dbReference type="AlphaFoldDB" id="W7TQR2"/>
<sequence>MSEPQPSDPYLQEQHDRNMSPDQGTGKWTKGEAEDVHCDTSAAMAKLNSAPTRPHKAFNPTTKKLPCPHHKDVIVCRHKLRTGVTTIPCWRCMGEAAVRAEERETTAEIRAQYLHIALQSEKGRTAMLERRATLLEEEQVGLRDQIARLIEQVAALSEEVNRVNGMNRRLMTQFRPNKSTPLKDCLKSGHSVHKTLSEVSAPDLASPSTAPTTATSATAPTTATSATAPIADPGETTTQPPEQAHSTCTSSTPLSGSPGKDVTLSAPGGEAGPPLSLSCRPPPPRNQEPSHVSSAWSASPPTPSESVAARPLPASPTASASRALSATAGSQGAAWRARAATDPEVAPIRVATGPHKITSMTAGTHSQAPTESAAGGGSGSMPPSRPSLPAWLQGKRQAEAGPRAQGGEQNERQKSRTPQEGGRPKDGKKKRVWTLFKRGKRASSIPAAAAAASGGVRAPTTMDELDEALPVDRMAKRMLRLLESRPEALEKIYRKSEQLEEWRMEVLLELGVGEETGGREDGGSLQEGEEDKEKKAEGEGRTSPVQGLDHSASRIFLDEIALVEALTDRIKQCVLRHVADAFTLARASPSLLHQAVNVVRLHAAFGKKKLETAQAKIARTGSKDLYRVLRLCGIEDWDGDVRLALKEAASVRALEVFTVAHLEAAAAMEEGGQTSVMGVSREKAMIGAAESLLEDMREMLVLVPPFFAPAHRAVSTILEEYDTHLMRQVAALHGHGLSDLEIGDLFEVNRFLLRYRRDIVVLGASAPNANLQMAVQACLQECLVKTRHQTSVWFTAILGRQGEVLYDAQGRPFTAKPEDLFQIIHTQVRVAIDAGGFTGDDLCALLLVILNALKEFVAEHHNDLRAHEYEAQGRGKGGGGAIPLSVSGLCALVNDYDRLYDKAVELRDNLLGRGELSEKKHFVLLDNVMDQLNDEQARVSFEATRLVSYQIMQEATVSLLEISPFDTEGRAPVRKLPTGVSDGGGMPVWVGTGDRSGLGNRRNRGANPSGERPQGSDKDAQNDGNSTHMFSMPYATTLLDRTTERKTSASPRHVDVMKEACLTIMDYFADIQVWLPAYFFAHVVRMCYESLVDLYLVSVLRGRTVFVDPESVAHRMRQEQQKLLLDLARKNGWESSLREAGLKDPALVFGAWEAMERVVLRGGGMNEKETADLLMVLPPPWNVDALLQLRLLRGEDLGDRKAIHETRQRLTAWYMAELQPQVLGAALAGSGQSARKEGEADAATVGRELAWRLKTSPLAVDEDRLVELVRESVYNQ</sequence>
<evidence type="ECO:0000256" key="3">
    <source>
        <dbReference type="ARBA" id="ARBA00022483"/>
    </source>
</evidence>
<dbReference type="GO" id="GO:0000145">
    <property type="term" value="C:exocyst"/>
    <property type="evidence" value="ECO:0007669"/>
    <property type="project" value="InterPro"/>
</dbReference>
<feature type="region of interest" description="Disordered" evidence="5">
    <location>
        <begin position="198"/>
        <end position="326"/>
    </location>
</feature>
<organism evidence="6 7">
    <name type="scientific">Nannochloropsis gaditana</name>
    <dbReference type="NCBI Taxonomy" id="72520"/>
    <lineage>
        <taxon>Eukaryota</taxon>
        <taxon>Sar</taxon>
        <taxon>Stramenopiles</taxon>
        <taxon>Ochrophyta</taxon>
        <taxon>Eustigmatophyceae</taxon>
        <taxon>Eustigmatales</taxon>
        <taxon>Monodopsidaceae</taxon>
        <taxon>Nannochloropsis</taxon>
    </lineage>
</organism>
<dbReference type="Gene3D" id="1.10.357.50">
    <property type="match status" value="1"/>
</dbReference>
<feature type="region of interest" description="Disordered" evidence="5">
    <location>
        <begin position="1"/>
        <end position="33"/>
    </location>
</feature>
<accession>W7TQR2</accession>
<keyword evidence="4" id="KW-0175">Coiled coil</keyword>
<evidence type="ECO:0000256" key="5">
    <source>
        <dbReference type="SAM" id="MobiDB-lite"/>
    </source>
</evidence>
<dbReference type="GO" id="GO:0006887">
    <property type="term" value="P:exocytosis"/>
    <property type="evidence" value="ECO:0007669"/>
    <property type="project" value="UniProtKB-KW"/>
</dbReference>
<dbReference type="Proteomes" id="UP000019335">
    <property type="component" value="Chromosome 10"/>
</dbReference>
<feature type="region of interest" description="Disordered" evidence="5">
    <location>
        <begin position="976"/>
        <end position="1027"/>
    </location>
</feature>
<evidence type="ECO:0000256" key="4">
    <source>
        <dbReference type="SAM" id="Coils"/>
    </source>
</evidence>
<gene>
    <name evidence="6" type="ORF">Naga_100048g6</name>
</gene>
<feature type="region of interest" description="Disordered" evidence="5">
    <location>
        <begin position="359"/>
        <end position="431"/>
    </location>
</feature>
<evidence type="ECO:0000256" key="2">
    <source>
        <dbReference type="ARBA" id="ARBA00022448"/>
    </source>
</evidence>
<dbReference type="PANTHER" id="PTHR21292">
    <property type="entry name" value="EXOCYST COMPLEX COMPONENT SEC6-RELATED"/>
    <property type="match status" value="1"/>
</dbReference>
<feature type="coiled-coil region" evidence="4">
    <location>
        <begin position="118"/>
        <end position="166"/>
    </location>
</feature>
<feature type="compositionally biased region" description="Basic and acidic residues" evidence="5">
    <location>
        <begin position="531"/>
        <end position="540"/>
    </location>
</feature>
<feature type="compositionally biased region" description="Low complexity" evidence="5">
    <location>
        <begin position="205"/>
        <end position="229"/>
    </location>
</feature>
<name>W7TQR2_9STRA</name>
<comment type="caution">
    <text evidence="6">The sequence shown here is derived from an EMBL/GenBank/DDBJ whole genome shotgun (WGS) entry which is preliminary data.</text>
</comment>
<feature type="region of interest" description="Disordered" evidence="5">
    <location>
        <begin position="513"/>
        <end position="547"/>
    </location>
</feature>
<proteinExistence type="inferred from homology"/>
<dbReference type="InterPro" id="IPR042532">
    <property type="entry name" value="EXOC3/Sec6_C"/>
</dbReference>
<dbReference type="GO" id="GO:0000149">
    <property type="term" value="F:SNARE binding"/>
    <property type="evidence" value="ECO:0007669"/>
    <property type="project" value="TreeGrafter"/>
</dbReference>
<reference evidence="6 7" key="1">
    <citation type="journal article" date="2014" name="Mol. Plant">
        <title>Chromosome Scale Genome Assembly and Transcriptome Profiling of Nannochloropsis gaditana in Nitrogen Depletion.</title>
        <authorList>
            <person name="Corteggiani Carpinelli E."/>
            <person name="Telatin A."/>
            <person name="Vitulo N."/>
            <person name="Forcato C."/>
            <person name="D'Angelo M."/>
            <person name="Schiavon R."/>
            <person name="Vezzi A."/>
            <person name="Giacometti G.M."/>
            <person name="Morosinotto T."/>
            <person name="Valle G."/>
        </authorList>
    </citation>
    <scope>NUCLEOTIDE SEQUENCE [LARGE SCALE GENOMIC DNA]</scope>
    <source>
        <strain evidence="6 7">B-31</strain>
    </source>
</reference>
<dbReference type="PANTHER" id="PTHR21292:SF1">
    <property type="entry name" value="EXOCYST COMPLEX COMPONENT 3"/>
    <property type="match status" value="1"/>
</dbReference>
<evidence type="ECO:0000313" key="6">
    <source>
        <dbReference type="EMBL" id="EWM25893.1"/>
    </source>
</evidence>
<evidence type="ECO:0000256" key="1">
    <source>
        <dbReference type="ARBA" id="ARBA00009447"/>
    </source>
</evidence>
<dbReference type="GO" id="GO:0051601">
    <property type="term" value="P:exocyst localization"/>
    <property type="evidence" value="ECO:0007669"/>
    <property type="project" value="TreeGrafter"/>
</dbReference>
<dbReference type="OrthoDB" id="10330499at2759"/>